<dbReference type="AlphaFoldDB" id="A0A6P5GSZ4"/>
<reference evidence="2" key="1">
    <citation type="journal article" date="2015" name="Nat. Genet.">
        <title>The pineapple genome and the evolution of CAM photosynthesis.</title>
        <authorList>
            <person name="Ming R."/>
            <person name="VanBuren R."/>
            <person name="Wai C.M."/>
            <person name="Tang H."/>
            <person name="Schatz M.C."/>
            <person name="Bowers J.E."/>
            <person name="Lyons E."/>
            <person name="Wang M.L."/>
            <person name="Chen J."/>
            <person name="Biggers E."/>
            <person name="Zhang J."/>
            <person name="Huang L."/>
            <person name="Zhang L."/>
            <person name="Miao W."/>
            <person name="Zhang J."/>
            <person name="Ye Z."/>
            <person name="Miao C."/>
            <person name="Lin Z."/>
            <person name="Wang H."/>
            <person name="Zhou H."/>
            <person name="Yim W.C."/>
            <person name="Priest H.D."/>
            <person name="Zheng C."/>
            <person name="Woodhouse M."/>
            <person name="Edger P.P."/>
            <person name="Guyot R."/>
            <person name="Guo H.B."/>
            <person name="Guo H."/>
            <person name="Zheng G."/>
            <person name="Singh R."/>
            <person name="Sharma A."/>
            <person name="Min X."/>
            <person name="Zheng Y."/>
            <person name="Lee H."/>
            <person name="Gurtowski J."/>
            <person name="Sedlazeck F.J."/>
            <person name="Harkess A."/>
            <person name="McKain M.R."/>
            <person name="Liao Z."/>
            <person name="Fang J."/>
            <person name="Liu J."/>
            <person name="Zhang X."/>
            <person name="Zhang Q."/>
            <person name="Hu W."/>
            <person name="Qin Y."/>
            <person name="Wang K."/>
            <person name="Chen L.Y."/>
            <person name="Shirley N."/>
            <person name="Lin Y.R."/>
            <person name="Liu L.Y."/>
            <person name="Hernandez A.G."/>
            <person name="Wright C.L."/>
            <person name="Bulone V."/>
            <person name="Tuskan G.A."/>
            <person name="Heath K."/>
            <person name="Zee F."/>
            <person name="Moore P.H."/>
            <person name="Sunkar R."/>
            <person name="Leebens-Mack J.H."/>
            <person name="Mockler T."/>
            <person name="Bennetzen J.L."/>
            <person name="Freeling M."/>
            <person name="Sankoff D."/>
            <person name="Paterson A.H."/>
            <person name="Zhu X."/>
            <person name="Yang X."/>
            <person name="Smith J.A."/>
            <person name="Cushman J.C."/>
            <person name="Paull R.E."/>
            <person name="Yu Q."/>
        </authorList>
    </citation>
    <scope>NUCLEOTIDE SEQUENCE [LARGE SCALE GENOMIC DNA]</scope>
    <source>
        <strain evidence="2">cv. F153</strain>
    </source>
</reference>
<name>A0A6P5GSZ4_ANACO</name>
<dbReference type="GeneID" id="109725954"/>
<evidence type="ECO:0000256" key="1">
    <source>
        <dbReference type="SAM" id="SignalP"/>
    </source>
</evidence>
<dbReference type="Proteomes" id="UP000515123">
    <property type="component" value="Linkage group 20"/>
</dbReference>
<protein>
    <submittedName>
        <fullName evidence="3">Uncharacterized protein LOC109725954</fullName>
    </submittedName>
</protein>
<dbReference type="RefSeq" id="XP_020110952.1">
    <property type="nucleotide sequence ID" value="XM_020255363.1"/>
</dbReference>
<dbReference type="OrthoDB" id="1936508at2759"/>
<sequence length="90" mass="10111">MGLMKGKSATLFLFFILVSFVSLSLSGAQRKLMNEFVGDKVATKDSMEEVLDDEAKIEVHPRMLMVKTNDYGRYNPTPSLSKPPFKLIPN</sequence>
<gene>
    <name evidence="3" type="primary">LOC109725954</name>
</gene>
<proteinExistence type="predicted"/>
<reference evidence="3" key="2">
    <citation type="submission" date="2025-08" db="UniProtKB">
        <authorList>
            <consortium name="RefSeq"/>
        </authorList>
    </citation>
    <scope>IDENTIFICATION</scope>
    <source>
        <tissue evidence="3">Leaf</tissue>
    </source>
</reference>
<organism evidence="2 3">
    <name type="scientific">Ananas comosus</name>
    <name type="common">Pineapple</name>
    <name type="synonym">Ananas ananas</name>
    <dbReference type="NCBI Taxonomy" id="4615"/>
    <lineage>
        <taxon>Eukaryota</taxon>
        <taxon>Viridiplantae</taxon>
        <taxon>Streptophyta</taxon>
        <taxon>Embryophyta</taxon>
        <taxon>Tracheophyta</taxon>
        <taxon>Spermatophyta</taxon>
        <taxon>Magnoliopsida</taxon>
        <taxon>Liliopsida</taxon>
        <taxon>Poales</taxon>
        <taxon>Bromeliaceae</taxon>
        <taxon>Bromelioideae</taxon>
        <taxon>Ananas</taxon>
    </lineage>
</organism>
<dbReference type="PANTHER" id="PTHR35290:SF4">
    <property type="entry name" value="OS11G0323860 PROTEIN"/>
    <property type="match status" value="1"/>
</dbReference>
<keyword evidence="2" id="KW-1185">Reference proteome</keyword>
<dbReference type="InterPro" id="IPR038974">
    <property type="entry name" value="CIF1/2"/>
</dbReference>
<feature type="signal peptide" evidence="1">
    <location>
        <begin position="1"/>
        <end position="28"/>
    </location>
</feature>
<dbReference type="Gramene" id="Aco013507.1.mrna1">
    <property type="protein sequence ID" value="Aco013507.1.mrna1"/>
    <property type="gene ID" value="Aco013507.1.path1"/>
</dbReference>
<evidence type="ECO:0000313" key="2">
    <source>
        <dbReference type="Proteomes" id="UP000515123"/>
    </source>
</evidence>
<feature type="chain" id="PRO_5027580060" evidence="1">
    <location>
        <begin position="29"/>
        <end position="90"/>
    </location>
</feature>
<keyword evidence="1" id="KW-0732">Signal</keyword>
<accession>A0A6P5GSZ4</accession>
<evidence type="ECO:0000313" key="3">
    <source>
        <dbReference type="RefSeq" id="XP_020110952.1"/>
    </source>
</evidence>
<dbReference type="PANTHER" id="PTHR35290">
    <property type="entry name" value="PROTEIN CASPARIAN STRIP INTEGRITY FACTOR 1-RELATED"/>
    <property type="match status" value="1"/>
</dbReference>